<name>A0A250WXD3_9CHLO</name>
<evidence type="ECO:0000313" key="2">
    <source>
        <dbReference type="EMBL" id="GAX75446.1"/>
    </source>
</evidence>
<reference evidence="2 3" key="1">
    <citation type="submission" date="2017-08" db="EMBL/GenBank/DDBJ databases">
        <title>Acidophilic green algal genome provides insights into adaptation to an acidic environment.</title>
        <authorList>
            <person name="Hirooka S."/>
            <person name="Hirose Y."/>
            <person name="Kanesaki Y."/>
            <person name="Higuchi S."/>
            <person name="Fujiwara T."/>
            <person name="Onuma R."/>
            <person name="Era A."/>
            <person name="Ohbayashi R."/>
            <person name="Uzuka A."/>
            <person name="Nozaki H."/>
            <person name="Yoshikawa H."/>
            <person name="Miyagishima S.Y."/>
        </authorList>
    </citation>
    <scope>NUCLEOTIDE SEQUENCE [LARGE SCALE GENOMIC DNA]</scope>
    <source>
        <strain evidence="2 3">NIES-2499</strain>
    </source>
</reference>
<feature type="region of interest" description="Disordered" evidence="1">
    <location>
        <begin position="604"/>
        <end position="624"/>
    </location>
</feature>
<comment type="caution">
    <text evidence="2">The sequence shown here is derived from an EMBL/GenBank/DDBJ whole genome shotgun (WGS) entry which is preliminary data.</text>
</comment>
<feature type="compositionally biased region" description="Low complexity" evidence="1">
    <location>
        <begin position="868"/>
        <end position="888"/>
    </location>
</feature>
<proteinExistence type="predicted"/>
<accession>A0A250WXD3</accession>
<feature type="region of interest" description="Disordered" evidence="1">
    <location>
        <begin position="767"/>
        <end position="801"/>
    </location>
</feature>
<dbReference type="AlphaFoldDB" id="A0A250WXD3"/>
<organism evidence="2 3">
    <name type="scientific">Chlamydomonas eustigma</name>
    <dbReference type="NCBI Taxonomy" id="1157962"/>
    <lineage>
        <taxon>Eukaryota</taxon>
        <taxon>Viridiplantae</taxon>
        <taxon>Chlorophyta</taxon>
        <taxon>core chlorophytes</taxon>
        <taxon>Chlorophyceae</taxon>
        <taxon>CS clade</taxon>
        <taxon>Chlamydomonadales</taxon>
        <taxon>Chlamydomonadaceae</taxon>
        <taxon>Chlamydomonas</taxon>
    </lineage>
</organism>
<feature type="compositionally biased region" description="Polar residues" evidence="1">
    <location>
        <begin position="767"/>
        <end position="788"/>
    </location>
</feature>
<evidence type="ECO:0000313" key="3">
    <source>
        <dbReference type="Proteomes" id="UP000232323"/>
    </source>
</evidence>
<feature type="compositionally biased region" description="Polar residues" evidence="1">
    <location>
        <begin position="813"/>
        <end position="834"/>
    </location>
</feature>
<feature type="region of interest" description="Disordered" evidence="1">
    <location>
        <begin position="861"/>
        <end position="911"/>
    </location>
</feature>
<dbReference type="EMBL" id="BEGY01000012">
    <property type="protein sequence ID" value="GAX75446.1"/>
    <property type="molecule type" value="Genomic_DNA"/>
</dbReference>
<gene>
    <name evidence="2" type="ORF">CEUSTIGMA_g2890.t1</name>
</gene>
<feature type="compositionally biased region" description="Low complexity" evidence="1">
    <location>
        <begin position="694"/>
        <end position="714"/>
    </location>
</feature>
<dbReference type="Proteomes" id="UP000232323">
    <property type="component" value="Unassembled WGS sequence"/>
</dbReference>
<feature type="compositionally biased region" description="Pro residues" evidence="1">
    <location>
        <begin position="715"/>
        <end position="728"/>
    </location>
</feature>
<feature type="compositionally biased region" description="Low complexity" evidence="1">
    <location>
        <begin position="605"/>
        <end position="624"/>
    </location>
</feature>
<feature type="region of interest" description="Disordered" evidence="1">
    <location>
        <begin position="687"/>
        <end position="735"/>
    </location>
</feature>
<sequence length="1014" mass="108073">MQRLEREKTEINAATSVTTKQRYTSISTLSVDAPSYQSAQEALPMALAPIPSPIQGQQSKSDAGSQHLLSHEVDVEHVDDMERVPAGHEVEAERVDNSVDDMDRVPAGHEIEAVNDCHSVTTPVVVGDPEVVLTTLAAVEDHGDHISLQETSYKSAVDEVVGRDLEADTSKTSREELSPDFEVFNPSYSPPTAHHSDVKVVGIQSVVLSLEIKRNTESSSQHFTYDAQQDFAVSAIHTKEVKGSDIVLPGQNVVSVAEKDSFTSLDLNIPGVELRHQAKVKAGGEEEVVPGGIMGFTNTTVMEGGPGGTSSTGSLGAVPWQLFDAVHVSNCNTQLLQSHYRSMPQFKIRGQGGFALSSFLLEPHRIVHEQRTALVLYNVETSLMEGLWQAINSTETEVEFTPVPGSFPGLTPEQYTPLLEQHISLPPSPPVKLENHAAEALIKLFYDAMLMSASPPAVRSPPIAPQNLMTTQPLNPPIAPQNLMTTQPLNPPIAPQNLMTTQPLNPPIAPQNLMTTQPLRLTIASVQQQQQQQSKEAATAILRPLIQARTTPFRPTMVTSAQPNLQNVPSGVLPPHLMVTRTMHQSFGTIANTTAASFPPSQGLAAALTPSSTSSAPTASVTPNTASVTSTAVATPAASGTAPTIVQSTSGTAPTIAAPLSTIPFRVSSPQPTLLPTVAPDSQLMKSVEPSFSRQMQQPRQQQYPAHPHNAAQYVPPPPPHPPAPANPPINSSALLNSTAHNQTLDAPTMIYSPILLSRPQNIATTGAATNSNTVPPNTRQTNSTVTSFLPPPPKRPEHPHIMQPAVKVSPTFRHSISSQPTPASQPCPTSSSEPPRHAHTVTAPFSVNISRPALLHASQRMHDGSAPRRGSSVPPSSPAFVSAPSPSQHSHFTTELRPTTPLSHPPPPPAPMIPLTPAVEASPILLPAVEASPILLPAAVSAPVSTSQSSLNKMLCHLCHANKAGCVNRSCRHMGPCSICLPASEIVNSKSNKYKVCFMCGTEVDSLMVIKIS</sequence>
<protein>
    <submittedName>
        <fullName evidence="2">Uncharacterized protein</fullName>
    </submittedName>
</protein>
<keyword evidence="3" id="KW-1185">Reference proteome</keyword>
<evidence type="ECO:0000256" key="1">
    <source>
        <dbReference type="SAM" id="MobiDB-lite"/>
    </source>
</evidence>
<feature type="region of interest" description="Disordered" evidence="1">
    <location>
        <begin position="813"/>
        <end position="840"/>
    </location>
</feature>